<dbReference type="Pfam" id="PF01566">
    <property type="entry name" value="Nramp"/>
    <property type="match status" value="1"/>
</dbReference>
<dbReference type="GO" id="GO:0005886">
    <property type="term" value="C:plasma membrane"/>
    <property type="evidence" value="ECO:0007669"/>
    <property type="project" value="UniProtKB-SubCell"/>
</dbReference>
<protein>
    <recommendedName>
        <fullName evidence="7">Divalent metal cation transporter MntH</fullName>
    </recommendedName>
</protein>
<evidence type="ECO:0000256" key="3">
    <source>
        <dbReference type="ARBA" id="ARBA00022692"/>
    </source>
</evidence>
<reference evidence="9 10" key="1">
    <citation type="submission" date="2019-08" db="EMBL/GenBank/DDBJ databases">
        <title>Deep-cultivation of Planctomycetes and their phenomic and genomic characterization uncovers novel biology.</title>
        <authorList>
            <person name="Wiegand S."/>
            <person name="Jogler M."/>
            <person name="Boedeker C."/>
            <person name="Pinto D."/>
            <person name="Vollmers J."/>
            <person name="Rivas-Marin E."/>
            <person name="Kohn T."/>
            <person name="Peeters S.H."/>
            <person name="Heuer A."/>
            <person name="Rast P."/>
            <person name="Oberbeckmann S."/>
            <person name="Bunk B."/>
            <person name="Jeske O."/>
            <person name="Meyerdierks A."/>
            <person name="Storesund J.E."/>
            <person name="Kallscheuer N."/>
            <person name="Luecker S."/>
            <person name="Lage O.M."/>
            <person name="Pohl T."/>
            <person name="Merkel B.J."/>
            <person name="Hornburger P."/>
            <person name="Mueller R.-W."/>
            <person name="Bruemmer F."/>
            <person name="Labrenz M."/>
            <person name="Spormann A.M."/>
            <person name="Op den Camp H."/>
            <person name="Overmann J."/>
            <person name="Amann R."/>
            <person name="Jetten M.S.M."/>
            <person name="Mascher T."/>
            <person name="Medema M.H."/>
            <person name="Devos D.P."/>
            <person name="Kaster A.-K."/>
            <person name="Ovreas L."/>
            <person name="Rohde M."/>
            <person name="Galperin M.Y."/>
            <person name="Jogler C."/>
        </authorList>
    </citation>
    <scope>NUCLEOTIDE SEQUENCE [LARGE SCALE GENOMIC DNA]</scope>
    <source>
        <strain evidence="9 10">OJF2</strain>
    </source>
</reference>
<name>A0A5B9VWQ1_9BACT</name>
<gene>
    <name evidence="7 9" type="primary">mntH</name>
    <name evidence="9" type="ORF">OJF2_13710</name>
</gene>
<keyword evidence="2 7" id="KW-0813">Transport</keyword>
<feature type="transmembrane region" description="Helical" evidence="7">
    <location>
        <begin position="32"/>
        <end position="50"/>
    </location>
</feature>
<dbReference type="NCBIfam" id="NF001923">
    <property type="entry name" value="PRK00701.1"/>
    <property type="match status" value="1"/>
</dbReference>
<dbReference type="Proteomes" id="UP000324233">
    <property type="component" value="Chromosome"/>
</dbReference>
<feature type="domain" description="UspA" evidence="8">
    <location>
        <begin position="507"/>
        <end position="642"/>
    </location>
</feature>
<dbReference type="GO" id="GO:0034755">
    <property type="term" value="P:iron ion transmembrane transport"/>
    <property type="evidence" value="ECO:0007669"/>
    <property type="project" value="TreeGrafter"/>
</dbReference>
<dbReference type="GO" id="GO:0005384">
    <property type="term" value="F:manganese ion transmembrane transporter activity"/>
    <property type="evidence" value="ECO:0007669"/>
    <property type="project" value="TreeGrafter"/>
</dbReference>
<sequence length="652" mass="69851">MAVVESGSSRHSLDEVHGTIEVPQASGRWQRLRRLFTFLGPAYLVSVGYMDPGNWATDLEGGARFGYSLIWVLLMSNLMAVLLQTLAARLGVVTGHDLAQACRAEYTPRVRGFLWLLAEVAIAATDLAEIVGTIIALNLLFGIDLLWGCLITAFDTFALLYLQRWGMRQMEAVILVLVGVIGGCFLIQLFQARPEVAGMISGLRPTLPPGALFVAIGILGATVMPHNLYLHSALVQTRRIGTDNASRQSACKYFLIDSTIALNAAFFVNAAILVLSAAVFHRNGVEVVSIQEAHKLLPGFLGKAAPILFGVALLCAGQSSTLTGTLAGQIVMEGFLELRIAPWLRRLITRALALVPAVLVIWLAGDQSTQNLLVLSQVILSLQLPFAVIPLIHFTSTRRNMGVFATPLWGKALAWAAAAVIVSLNAKLVFDQEMGWIEAAARSGVMLGPVPLSWAVAAALAAVTSVVGGLLAWVALWPLVHKAAAWSPPTSVAMDWAAALRPRHLGRIGVALEHGEGDAEILGRALALVGEQPAPTELVLLHVVDTPLTVVLGTETADRETGADALYLGELVQTLRERGYAARSVLLHGPNAAGQLVGHLRQDPVDLLVVGSHGHGMVRDLLLGQTVDRVRHSLDIPMLVTRPGAEEQTRPH</sequence>
<dbReference type="KEGG" id="agv:OJF2_13710"/>
<dbReference type="AlphaFoldDB" id="A0A5B9VWQ1"/>
<dbReference type="CDD" id="cd00293">
    <property type="entry name" value="USP-like"/>
    <property type="match status" value="1"/>
</dbReference>
<evidence type="ECO:0000256" key="7">
    <source>
        <dbReference type="HAMAP-Rule" id="MF_00221"/>
    </source>
</evidence>
<feature type="transmembrane region" description="Helical" evidence="7">
    <location>
        <begin position="145"/>
        <end position="162"/>
    </location>
</feature>
<dbReference type="Pfam" id="PF00582">
    <property type="entry name" value="Usp"/>
    <property type="match status" value="1"/>
</dbReference>
<comment type="function">
    <text evidence="7">H(+)-stimulated, divalent metal cation uptake system.</text>
</comment>
<keyword evidence="10" id="KW-1185">Reference proteome</keyword>
<dbReference type="PANTHER" id="PTHR11706:SF33">
    <property type="entry name" value="NATURAL RESISTANCE-ASSOCIATED MACROPHAGE PROTEIN 2"/>
    <property type="match status" value="1"/>
</dbReference>
<dbReference type="InterPro" id="IPR001046">
    <property type="entry name" value="NRAMP_fam"/>
</dbReference>
<evidence type="ECO:0000313" key="10">
    <source>
        <dbReference type="Proteomes" id="UP000324233"/>
    </source>
</evidence>
<feature type="transmembrane region" description="Helical" evidence="7">
    <location>
        <begin position="70"/>
        <end position="92"/>
    </location>
</feature>
<feature type="transmembrane region" description="Helical" evidence="7">
    <location>
        <begin position="260"/>
        <end position="280"/>
    </location>
</feature>
<keyword evidence="6 7" id="KW-0472">Membrane</keyword>
<dbReference type="PANTHER" id="PTHR11706">
    <property type="entry name" value="SOLUTE CARRIER PROTEIN FAMILY 11 MEMBER"/>
    <property type="match status" value="1"/>
</dbReference>
<comment type="subcellular location">
    <subcellularLocation>
        <location evidence="7">Cell membrane</location>
        <topology evidence="7">Multi-pass membrane protein</topology>
    </subcellularLocation>
    <subcellularLocation>
        <location evidence="1">Membrane</location>
        <topology evidence="1">Multi-pass membrane protein</topology>
    </subcellularLocation>
</comment>
<keyword evidence="4 7" id="KW-0769">Symport</keyword>
<feature type="transmembrane region" description="Helical" evidence="7">
    <location>
        <begin position="300"/>
        <end position="326"/>
    </location>
</feature>
<dbReference type="SUPFAM" id="SSF52402">
    <property type="entry name" value="Adenine nucleotide alpha hydrolases-like"/>
    <property type="match status" value="1"/>
</dbReference>
<keyword evidence="3 7" id="KW-0812">Transmembrane</keyword>
<feature type="transmembrane region" description="Helical" evidence="7">
    <location>
        <begin position="211"/>
        <end position="230"/>
    </location>
</feature>
<evidence type="ECO:0000256" key="6">
    <source>
        <dbReference type="ARBA" id="ARBA00023136"/>
    </source>
</evidence>
<comment type="caution">
    <text evidence="7">Lacks conserved residue(s) required for the propagation of feature annotation.</text>
</comment>
<evidence type="ECO:0000256" key="4">
    <source>
        <dbReference type="ARBA" id="ARBA00022847"/>
    </source>
</evidence>
<dbReference type="NCBIfam" id="NF037982">
    <property type="entry name" value="Nramp_1"/>
    <property type="match status" value="1"/>
</dbReference>
<dbReference type="OrthoDB" id="9787548at2"/>
<dbReference type="HAMAP" id="MF_00221">
    <property type="entry name" value="NRAMP"/>
    <property type="match status" value="1"/>
</dbReference>
<dbReference type="Gene3D" id="3.40.50.620">
    <property type="entry name" value="HUPs"/>
    <property type="match status" value="1"/>
</dbReference>
<organism evidence="9 10">
    <name type="scientific">Aquisphaera giovannonii</name>
    <dbReference type="NCBI Taxonomy" id="406548"/>
    <lineage>
        <taxon>Bacteria</taxon>
        <taxon>Pseudomonadati</taxon>
        <taxon>Planctomycetota</taxon>
        <taxon>Planctomycetia</taxon>
        <taxon>Isosphaerales</taxon>
        <taxon>Isosphaeraceae</taxon>
        <taxon>Aquisphaera</taxon>
    </lineage>
</organism>
<feature type="transmembrane region" description="Helical" evidence="7">
    <location>
        <begin position="412"/>
        <end position="430"/>
    </location>
</feature>
<dbReference type="PRINTS" id="PR00447">
    <property type="entry name" value="NATRESASSCMP"/>
</dbReference>
<evidence type="ECO:0000256" key="1">
    <source>
        <dbReference type="ARBA" id="ARBA00004141"/>
    </source>
</evidence>
<dbReference type="GO" id="GO:0015086">
    <property type="term" value="F:cadmium ion transmembrane transporter activity"/>
    <property type="evidence" value="ECO:0007669"/>
    <property type="project" value="TreeGrafter"/>
</dbReference>
<keyword evidence="5 7" id="KW-1133">Transmembrane helix</keyword>
<keyword evidence="7" id="KW-0406">Ion transport</keyword>
<evidence type="ECO:0000256" key="5">
    <source>
        <dbReference type="ARBA" id="ARBA00022989"/>
    </source>
</evidence>
<dbReference type="GO" id="GO:0015293">
    <property type="term" value="F:symporter activity"/>
    <property type="evidence" value="ECO:0007669"/>
    <property type="project" value="UniProtKB-UniRule"/>
</dbReference>
<dbReference type="NCBIfam" id="TIGR01197">
    <property type="entry name" value="nramp"/>
    <property type="match status" value="1"/>
</dbReference>
<keyword evidence="7" id="KW-1003">Cell membrane</keyword>
<dbReference type="RefSeq" id="WP_148592397.1">
    <property type="nucleotide sequence ID" value="NZ_CP042997.1"/>
</dbReference>
<evidence type="ECO:0000256" key="2">
    <source>
        <dbReference type="ARBA" id="ARBA00022448"/>
    </source>
</evidence>
<accession>A0A5B9VWQ1</accession>
<evidence type="ECO:0000259" key="8">
    <source>
        <dbReference type="Pfam" id="PF00582"/>
    </source>
</evidence>
<feature type="transmembrane region" description="Helical" evidence="7">
    <location>
        <begin position="371"/>
        <end position="392"/>
    </location>
</feature>
<feature type="transmembrane region" description="Helical" evidence="7">
    <location>
        <begin position="450"/>
        <end position="476"/>
    </location>
</feature>
<dbReference type="InterPro" id="IPR014729">
    <property type="entry name" value="Rossmann-like_a/b/a_fold"/>
</dbReference>
<dbReference type="InterPro" id="IPR006016">
    <property type="entry name" value="UspA"/>
</dbReference>
<feature type="transmembrane region" description="Helical" evidence="7">
    <location>
        <begin position="113"/>
        <end position="139"/>
    </location>
</feature>
<dbReference type="GO" id="GO:0046872">
    <property type="term" value="F:metal ion binding"/>
    <property type="evidence" value="ECO:0007669"/>
    <property type="project" value="UniProtKB-UniRule"/>
</dbReference>
<dbReference type="EMBL" id="CP042997">
    <property type="protein sequence ID" value="QEH32886.1"/>
    <property type="molecule type" value="Genomic_DNA"/>
</dbReference>
<proteinExistence type="inferred from homology"/>
<feature type="transmembrane region" description="Helical" evidence="7">
    <location>
        <begin position="174"/>
        <end position="191"/>
    </location>
</feature>
<evidence type="ECO:0000313" key="9">
    <source>
        <dbReference type="EMBL" id="QEH32886.1"/>
    </source>
</evidence>
<comment type="similarity">
    <text evidence="7">Belongs to the NRAMP family.</text>
</comment>
<feature type="transmembrane region" description="Helical" evidence="7">
    <location>
        <begin position="347"/>
        <end position="365"/>
    </location>
</feature>